<dbReference type="Proteomes" id="UP000281118">
    <property type="component" value="Unassembled WGS sequence"/>
</dbReference>
<dbReference type="EMBL" id="RXFT01000006">
    <property type="protein sequence ID" value="RUR68694.1"/>
    <property type="molecule type" value="Genomic_DNA"/>
</dbReference>
<evidence type="ECO:0000313" key="3">
    <source>
        <dbReference type="Proteomes" id="UP000281118"/>
    </source>
</evidence>
<evidence type="ECO:0000313" key="2">
    <source>
        <dbReference type="EMBL" id="RUR68694.1"/>
    </source>
</evidence>
<dbReference type="AlphaFoldDB" id="A0A3S0Z4V6"/>
<accession>A0A3S0Z4V6</accession>
<dbReference type="Pfam" id="PF18734">
    <property type="entry name" value="HEPN_AbiU2"/>
    <property type="match status" value="1"/>
</dbReference>
<proteinExistence type="predicted"/>
<dbReference type="InterPro" id="IPR040704">
    <property type="entry name" value="HEPN_AbiU2"/>
</dbReference>
<dbReference type="RefSeq" id="WP_126022828.1">
    <property type="nucleotide sequence ID" value="NZ_RXFT01000006.1"/>
</dbReference>
<gene>
    <name evidence="2" type="ORF">EJP67_16655</name>
</gene>
<sequence>MSISLLDQLETVSARLEETLSAFQIAKVVNEEANAEANAALNAAINQRSLFWTTVMNSAQSTYFIGMFALLDTDKDSASLYSLIQEIEKTNPNSIPADLKPSLATIKTRYKQFRHKLFGHNDKNREAFAQRLNAAGFTWTSIAADMGTLDHAFKVLHELAKGRQVPAPADSQKMRFAYNLAVEGVVEHTRALLLDVSTTHGAAQTPTR</sequence>
<protein>
    <recommendedName>
        <fullName evidence="1">HEPN AbiU2-like domain-containing protein</fullName>
    </recommendedName>
</protein>
<reference evidence="2 3" key="1">
    <citation type="submission" date="2018-12" db="EMBL/GenBank/DDBJ databases">
        <title>The genome sequences of Variovorax guangxiensis DSM 27352.</title>
        <authorList>
            <person name="Gao J."/>
            <person name="Sun J."/>
        </authorList>
    </citation>
    <scope>NUCLEOTIDE SEQUENCE [LARGE SCALE GENOMIC DNA]</scope>
    <source>
        <strain evidence="2 3">DSM 27352</strain>
    </source>
</reference>
<evidence type="ECO:0000259" key="1">
    <source>
        <dbReference type="Pfam" id="PF18734"/>
    </source>
</evidence>
<comment type="caution">
    <text evidence="2">The sequence shown here is derived from an EMBL/GenBank/DDBJ whole genome shotgun (WGS) entry which is preliminary data.</text>
</comment>
<name>A0A3S0Z4V6_9BURK</name>
<feature type="domain" description="HEPN AbiU2-like" evidence="1">
    <location>
        <begin position="7"/>
        <end position="139"/>
    </location>
</feature>
<organism evidence="2 3">
    <name type="scientific">Variovorax guangxiensis</name>
    <dbReference type="NCBI Taxonomy" id="1775474"/>
    <lineage>
        <taxon>Bacteria</taxon>
        <taxon>Pseudomonadati</taxon>
        <taxon>Pseudomonadota</taxon>
        <taxon>Betaproteobacteria</taxon>
        <taxon>Burkholderiales</taxon>
        <taxon>Comamonadaceae</taxon>
        <taxon>Variovorax</taxon>
    </lineage>
</organism>